<sequence length="384" mass="42836">MMLDSDTPAHVVLTLPYKVINDRQILVDLYIPSCTSDNNIQSHLASVVYFHGGGLTVGNRTSWFPHWLQRRLNRAGIVFISADYQLIPPAAGHDIISDIIDLFAFLSTSVNELIRQNYLRTSMVVQLDPDAIAVAGTSSGGLCAYLAAMHASPKPKALLSMYSMGGDFFNPHYLTVKTEPFFRGREILDPASFAQFLYPKTQPGGSPSGSPTEENTETVISDFPLAYHPSTSPTPGYPANPRMQLTRLYLQLGVWLDYYTGRHNPSLSLQLRNILETTTDDDDDMRKRMKALIPDEDLCLFPQLHSGLQEWPPTLLIHGKSDTAVKIEESLRLYAILQEAGVDVTMKAVDGQEHSFDYQKDAEETFGSAIFDEAVDFLVRYLNP</sequence>
<feature type="domain" description="Alpha/beta hydrolase fold-3" evidence="3">
    <location>
        <begin position="47"/>
        <end position="173"/>
    </location>
</feature>
<keyword evidence="1 4" id="KW-0378">Hydrolase</keyword>
<organism evidence="4 5">
    <name type="scientific">Neolentinus lepideus HHB14362 ss-1</name>
    <dbReference type="NCBI Taxonomy" id="1314782"/>
    <lineage>
        <taxon>Eukaryota</taxon>
        <taxon>Fungi</taxon>
        <taxon>Dikarya</taxon>
        <taxon>Basidiomycota</taxon>
        <taxon>Agaricomycotina</taxon>
        <taxon>Agaricomycetes</taxon>
        <taxon>Gloeophyllales</taxon>
        <taxon>Gloeophyllaceae</taxon>
        <taxon>Neolentinus</taxon>
    </lineage>
</organism>
<protein>
    <submittedName>
        <fullName evidence="4">Alpha/beta-hydrolase</fullName>
    </submittedName>
</protein>
<evidence type="ECO:0000313" key="5">
    <source>
        <dbReference type="Proteomes" id="UP000076761"/>
    </source>
</evidence>
<dbReference type="InParanoid" id="A0A165U0C3"/>
<evidence type="ECO:0000259" key="2">
    <source>
        <dbReference type="Pfam" id="PF00326"/>
    </source>
</evidence>
<evidence type="ECO:0000313" key="4">
    <source>
        <dbReference type="EMBL" id="KZT27450.1"/>
    </source>
</evidence>
<dbReference type="Proteomes" id="UP000076761">
    <property type="component" value="Unassembled WGS sequence"/>
</dbReference>
<dbReference type="GO" id="GO:0008236">
    <property type="term" value="F:serine-type peptidase activity"/>
    <property type="evidence" value="ECO:0007669"/>
    <property type="project" value="InterPro"/>
</dbReference>
<evidence type="ECO:0000256" key="1">
    <source>
        <dbReference type="ARBA" id="ARBA00022801"/>
    </source>
</evidence>
<feature type="non-terminal residue" evidence="4">
    <location>
        <position position="1"/>
    </location>
</feature>
<feature type="domain" description="Peptidase S9 prolyl oligopeptidase catalytic" evidence="2">
    <location>
        <begin position="310"/>
        <end position="364"/>
    </location>
</feature>
<dbReference type="OrthoDB" id="19653at2759"/>
<dbReference type="AlphaFoldDB" id="A0A165U0C3"/>
<dbReference type="EMBL" id="KV425562">
    <property type="protein sequence ID" value="KZT27450.1"/>
    <property type="molecule type" value="Genomic_DNA"/>
</dbReference>
<evidence type="ECO:0000259" key="3">
    <source>
        <dbReference type="Pfam" id="PF07859"/>
    </source>
</evidence>
<gene>
    <name evidence="4" type="ORF">NEOLEDRAFT_1131012</name>
</gene>
<dbReference type="GO" id="GO:0006508">
    <property type="term" value="P:proteolysis"/>
    <property type="evidence" value="ECO:0007669"/>
    <property type="project" value="InterPro"/>
</dbReference>
<proteinExistence type="predicted"/>
<dbReference type="InterPro" id="IPR029058">
    <property type="entry name" value="AB_hydrolase_fold"/>
</dbReference>
<dbReference type="InterPro" id="IPR050300">
    <property type="entry name" value="GDXG_lipolytic_enzyme"/>
</dbReference>
<dbReference type="InterPro" id="IPR001375">
    <property type="entry name" value="Peptidase_S9_cat"/>
</dbReference>
<dbReference type="Pfam" id="PF07859">
    <property type="entry name" value="Abhydrolase_3"/>
    <property type="match status" value="1"/>
</dbReference>
<dbReference type="Gene3D" id="3.40.50.1820">
    <property type="entry name" value="alpha/beta hydrolase"/>
    <property type="match status" value="1"/>
</dbReference>
<dbReference type="Pfam" id="PF00326">
    <property type="entry name" value="Peptidase_S9"/>
    <property type="match status" value="1"/>
</dbReference>
<reference evidence="4 5" key="1">
    <citation type="journal article" date="2016" name="Mol. Biol. Evol.">
        <title>Comparative Genomics of Early-Diverging Mushroom-Forming Fungi Provides Insights into the Origins of Lignocellulose Decay Capabilities.</title>
        <authorList>
            <person name="Nagy L.G."/>
            <person name="Riley R."/>
            <person name="Tritt A."/>
            <person name="Adam C."/>
            <person name="Daum C."/>
            <person name="Floudas D."/>
            <person name="Sun H."/>
            <person name="Yadav J.S."/>
            <person name="Pangilinan J."/>
            <person name="Larsson K.H."/>
            <person name="Matsuura K."/>
            <person name="Barry K."/>
            <person name="Labutti K."/>
            <person name="Kuo R."/>
            <person name="Ohm R.A."/>
            <person name="Bhattacharya S.S."/>
            <person name="Shirouzu T."/>
            <person name="Yoshinaga Y."/>
            <person name="Martin F.M."/>
            <person name="Grigoriev I.V."/>
            <person name="Hibbett D.S."/>
        </authorList>
    </citation>
    <scope>NUCLEOTIDE SEQUENCE [LARGE SCALE GENOMIC DNA]</scope>
    <source>
        <strain evidence="4 5">HHB14362 ss-1</strain>
    </source>
</reference>
<dbReference type="STRING" id="1314782.A0A165U0C3"/>
<name>A0A165U0C3_9AGAM</name>
<keyword evidence="5" id="KW-1185">Reference proteome</keyword>
<dbReference type="SUPFAM" id="SSF53474">
    <property type="entry name" value="alpha/beta-Hydrolases"/>
    <property type="match status" value="1"/>
</dbReference>
<dbReference type="PANTHER" id="PTHR48081:SF3">
    <property type="entry name" value="ALPHA_BETA HYDROLASE FOLD-3 DOMAIN-CONTAINING PROTEIN"/>
    <property type="match status" value="1"/>
</dbReference>
<dbReference type="InterPro" id="IPR013094">
    <property type="entry name" value="AB_hydrolase_3"/>
</dbReference>
<accession>A0A165U0C3</accession>
<dbReference type="PANTHER" id="PTHR48081">
    <property type="entry name" value="AB HYDROLASE SUPERFAMILY PROTEIN C4A8.06C"/>
    <property type="match status" value="1"/>
</dbReference>